<accession>A0A6L9SVM5</accession>
<proteinExistence type="predicted"/>
<comment type="caution">
    <text evidence="1">The sequence shown here is derived from an EMBL/GenBank/DDBJ whole genome shotgun (WGS) entry which is preliminary data.</text>
</comment>
<protein>
    <submittedName>
        <fullName evidence="1">Uncharacterized protein</fullName>
    </submittedName>
</protein>
<keyword evidence="2" id="KW-1185">Reference proteome</keyword>
<name>A0A6L9SVM5_9BIFI</name>
<dbReference type="Proteomes" id="UP000483293">
    <property type="component" value="Unassembled WGS sequence"/>
</dbReference>
<sequence length="61" mass="6790">MRLFAHPLVVSPRGTPVNTSGTGSVQQRGSYPRVRYVTSNEWSTHRYLDMSRLGETVPAAN</sequence>
<evidence type="ECO:0000313" key="1">
    <source>
        <dbReference type="EMBL" id="NEG56095.1"/>
    </source>
</evidence>
<reference evidence="1 2" key="1">
    <citation type="submission" date="2019-10" db="EMBL/GenBank/DDBJ databases">
        <title>Bifidobacterium from non-human primates.</title>
        <authorList>
            <person name="Modesto M."/>
        </authorList>
    </citation>
    <scope>NUCLEOTIDE SEQUENCE [LARGE SCALE GENOMIC DNA]</scope>
    <source>
        <strain evidence="1 2">SMA15</strain>
    </source>
</reference>
<gene>
    <name evidence="1" type="ORF">GFD21_10090</name>
</gene>
<dbReference type="EMBL" id="WHZV01000011">
    <property type="protein sequence ID" value="NEG56095.1"/>
    <property type="molecule type" value="Genomic_DNA"/>
</dbReference>
<dbReference type="AlphaFoldDB" id="A0A6L9SVM5"/>
<evidence type="ECO:0000313" key="2">
    <source>
        <dbReference type="Proteomes" id="UP000483293"/>
    </source>
</evidence>
<organism evidence="1 2">
    <name type="scientific">Bifidobacterium platyrrhinorum</name>
    <dbReference type="NCBI Taxonomy" id="2661628"/>
    <lineage>
        <taxon>Bacteria</taxon>
        <taxon>Bacillati</taxon>
        <taxon>Actinomycetota</taxon>
        <taxon>Actinomycetes</taxon>
        <taxon>Bifidobacteriales</taxon>
        <taxon>Bifidobacteriaceae</taxon>
        <taxon>Bifidobacterium</taxon>
    </lineage>
</organism>